<comment type="caution">
    <text evidence="1">The sequence shown here is derived from an EMBL/GenBank/DDBJ whole genome shotgun (WGS) entry which is preliminary data.</text>
</comment>
<evidence type="ECO:0000313" key="2">
    <source>
        <dbReference type="Proteomes" id="UP000824782"/>
    </source>
</evidence>
<dbReference type="Proteomes" id="UP000824782">
    <property type="component" value="Unassembled WGS sequence"/>
</dbReference>
<sequence length="87" mass="9920">MRTPLMYFNNRQVACAKPVPSTQKVPRSLHAPNFPHLTFMTKNMLITQHSGNISRLWKHFDLTIFALPSISGGSFAVMRANINNYFP</sequence>
<dbReference type="AlphaFoldDB" id="A0AAV7AFZ8"/>
<organism evidence="1 2">
    <name type="scientific">Engystomops pustulosus</name>
    <name type="common">Tungara frog</name>
    <name type="synonym">Physalaemus pustulosus</name>
    <dbReference type="NCBI Taxonomy" id="76066"/>
    <lineage>
        <taxon>Eukaryota</taxon>
        <taxon>Metazoa</taxon>
        <taxon>Chordata</taxon>
        <taxon>Craniata</taxon>
        <taxon>Vertebrata</taxon>
        <taxon>Euteleostomi</taxon>
        <taxon>Amphibia</taxon>
        <taxon>Batrachia</taxon>
        <taxon>Anura</taxon>
        <taxon>Neobatrachia</taxon>
        <taxon>Hyloidea</taxon>
        <taxon>Leptodactylidae</taxon>
        <taxon>Leiuperinae</taxon>
        <taxon>Engystomops</taxon>
    </lineage>
</organism>
<gene>
    <name evidence="1" type="ORF">GDO81_017222</name>
</gene>
<evidence type="ECO:0000313" key="1">
    <source>
        <dbReference type="EMBL" id="KAG8559038.1"/>
    </source>
</evidence>
<reference evidence="1" key="1">
    <citation type="thesis" date="2020" institute="ProQuest LLC" country="789 East Eisenhower Parkway, Ann Arbor, MI, USA">
        <title>Comparative Genomics and Chromosome Evolution.</title>
        <authorList>
            <person name="Mudd A.B."/>
        </authorList>
    </citation>
    <scope>NUCLEOTIDE SEQUENCE</scope>
    <source>
        <strain evidence="1">237g6f4</strain>
        <tissue evidence="1">Blood</tissue>
    </source>
</reference>
<name>A0AAV7AFZ8_ENGPU</name>
<protein>
    <submittedName>
        <fullName evidence="1">Uncharacterized protein</fullName>
    </submittedName>
</protein>
<accession>A0AAV7AFZ8</accession>
<dbReference type="EMBL" id="WNYA01000008">
    <property type="protein sequence ID" value="KAG8559038.1"/>
    <property type="molecule type" value="Genomic_DNA"/>
</dbReference>
<keyword evidence="2" id="KW-1185">Reference proteome</keyword>
<proteinExistence type="predicted"/>